<dbReference type="Pfam" id="PF10539">
    <property type="entry name" value="Dev_Cell_Death"/>
    <property type="match status" value="1"/>
</dbReference>
<feature type="region of interest" description="Disordered" evidence="1">
    <location>
        <begin position="782"/>
        <end position="805"/>
    </location>
</feature>
<dbReference type="EMBL" id="KZ772673">
    <property type="protein sequence ID" value="PTQ50623.1"/>
    <property type="molecule type" value="Genomic_DNA"/>
</dbReference>
<name>A0A2R6XWX9_MARPO</name>
<dbReference type="AlphaFoldDB" id="A0A2R6XWX9"/>
<protein>
    <recommendedName>
        <fullName evidence="2">DCD domain-containing protein</fullName>
    </recommendedName>
</protein>
<dbReference type="InterPro" id="IPR044832">
    <property type="entry name" value="NRP-like"/>
</dbReference>
<dbReference type="GO" id="GO:0034976">
    <property type="term" value="P:response to endoplasmic reticulum stress"/>
    <property type="evidence" value="ECO:0007669"/>
    <property type="project" value="InterPro"/>
</dbReference>
<evidence type="ECO:0000259" key="2">
    <source>
        <dbReference type="PROSITE" id="PS51222"/>
    </source>
</evidence>
<dbReference type="Proteomes" id="UP000244005">
    <property type="component" value="Unassembled WGS sequence"/>
</dbReference>
<evidence type="ECO:0000313" key="3">
    <source>
        <dbReference type="EMBL" id="PTQ50617.1"/>
    </source>
</evidence>
<evidence type="ECO:0000256" key="1">
    <source>
        <dbReference type="SAM" id="MobiDB-lite"/>
    </source>
</evidence>
<dbReference type="EMBL" id="KZ772673">
    <property type="protein sequence ID" value="PTQ50617.1"/>
    <property type="molecule type" value="Genomic_DNA"/>
</dbReference>
<feature type="domain" description="DCD" evidence="2">
    <location>
        <begin position="36"/>
        <end position="173"/>
    </location>
</feature>
<feature type="region of interest" description="Disordered" evidence="1">
    <location>
        <begin position="263"/>
        <end position="294"/>
    </location>
</feature>
<feature type="compositionally biased region" description="Acidic residues" evidence="1">
    <location>
        <begin position="268"/>
        <end position="278"/>
    </location>
</feature>
<dbReference type="PANTHER" id="PTHR46034">
    <property type="match status" value="1"/>
</dbReference>
<dbReference type="PROSITE" id="PS51222">
    <property type="entry name" value="DCD"/>
    <property type="match status" value="1"/>
</dbReference>
<accession>A0A2R6XWX9</accession>
<dbReference type="InterPro" id="IPR015915">
    <property type="entry name" value="Kelch-typ_b-propeller"/>
</dbReference>
<sequence length="836" mass="92682">MGAGRRTETVNFNNYTAGAGGGAIKTAPQRKLAERGRLGSVIFGCTNATYNECVTNKLFGLPYSHHSYVEQIDIGMPLFLFNYNDRKMHGIFEAVSEGGLNINLHAWTGGDSGSRTQFPAQVRVQLRSDFTRIVSIPEAVFKDAIIDSYYSASHFFFEVDNEQTERLIKLFERQVGNHLKQATVVFKSPVIPAPPPNAWQTVGNTSKVWKKTVGNVENDEKLKMKKPATVIMSEWEKGAQYVSSSSKEAVSDSFHQESVWMNAHRDEESESEASEESPTDTPNHKPPETVVEPDSKLKVVVKVENSEVDQGLSKSSSGYVPKSVVITDPYLSTSDKGSRTVGADSEEWTEAKKYEMQRVLGRLKQITLEQVETARPQAEMPSQASASHSLSEWERLARERSTHEQAILKEERENLGVILGKLDSTVAMTVKKNLELYSSALAQMRQDGIELRRLIDEARSRAEEARLRREEDQRVQTLLASQAATIISMGAKITSLEEKVVDLTKYSGKSTLQKSVGYIYEERVSTLERQSLPDIYLIGGLGDQLSRLESVMIWSPETDKLRTAAPMLTPRCCAGASVLNEHIYVFGGGDGSSWYDTVEKYDRSLNEWRSCASMKTQRGSLGGVTVGERIYAVGGGNGMASFSEVECFDPHLASWLPCTSMLEKRFCVAAAELGGVLYALGGFDGEQYLMSVERFDPREALWSRLPSMSVKRGSLSAAVLNGRIYALGGYDGEGILDIVETFDPRAGRWDQGPQMCCRRAYGAVAVVDEVLYYLGGLSEDEAVDPEQRSTDLQNGFHEDEDGKDEEDIQRFSEKLGWLSVQPSIMGKRSCLAAVVL</sequence>
<dbReference type="OrthoDB" id="45365at2759"/>
<dbReference type="SUPFAM" id="SSF117281">
    <property type="entry name" value="Kelch motif"/>
    <property type="match status" value="1"/>
</dbReference>
<dbReference type="Gramene" id="Mp1g21920.2">
    <property type="protein sequence ID" value="Mp1g21920.2.cds"/>
    <property type="gene ID" value="Mp1g21920"/>
</dbReference>
<dbReference type="SMART" id="SM00612">
    <property type="entry name" value="Kelch"/>
    <property type="match status" value="5"/>
</dbReference>
<keyword evidence="4" id="KW-1185">Reference proteome</keyword>
<reference evidence="4" key="1">
    <citation type="journal article" date="2017" name="Cell">
        <title>Insights into land plant evolution garnered from the Marchantia polymorpha genome.</title>
        <authorList>
            <person name="Bowman J.L."/>
            <person name="Kohchi T."/>
            <person name="Yamato K.T."/>
            <person name="Jenkins J."/>
            <person name="Shu S."/>
            <person name="Ishizaki K."/>
            <person name="Yamaoka S."/>
            <person name="Nishihama R."/>
            <person name="Nakamura Y."/>
            <person name="Berger F."/>
            <person name="Adam C."/>
            <person name="Aki S.S."/>
            <person name="Althoff F."/>
            <person name="Araki T."/>
            <person name="Arteaga-Vazquez M.A."/>
            <person name="Balasubrmanian S."/>
            <person name="Barry K."/>
            <person name="Bauer D."/>
            <person name="Boehm C.R."/>
            <person name="Briginshaw L."/>
            <person name="Caballero-Perez J."/>
            <person name="Catarino B."/>
            <person name="Chen F."/>
            <person name="Chiyoda S."/>
            <person name="Chovatia M."/>
            <person name="Davies K.M."/>
            <person name="Delmans M."/>
            <person name="Demura T."/>
            <person name="Dierschke T."/>
            <person name="Dolan L."/>
            <person name="Dorantes-Acosta A.E."/>
            <person name="Eklund D.M."/>
            <person name="Florent S.N."/>
            <person name="Flores-Sandoval E."/>
            <person name="Fujiyama A."/>
            <person name="Fukuzawa H."/>
            <person name="Galik B."/>
            <person name="Grimanelli D."/>
            <person name="Grimwood J."/>
            <person name="Grossniklaus U."/>
            <person name="Hamada T."/>
            <person name="Haseloff J."/>
            <person name="Hetherington A.J."/>
            <person name="Higo A."/>
            <person name="Hirakawa Y."/>
            <person name="Hundley H.N."/>
            <person name="Ikeda Y."/>
            <person name="Inoue K."/>
            <person name="Inoue S.I."/>
            <person name="Ishida S."/>
            <person name="Jia Q."/>
            <person name="Kakita M."/>
            <person name="Kanazawa T."/>
            <person name="Kawai Y."/>
            <person name="Kawashima T."/>
            <person name="Kennedy M."/>
            <person name="Kinose K."/>
            <person name="Kinoshita T."/>
            <person name="Kohara Y."/>
            <person name="Koide E."/>
            <person name="Komatsu K."/>
            <person name="Kopischke S."/>
            <person name="Kubo M."/>
            <person name="Kyozuka J."/>
            <person name="Lagercrantz U."/>
            <person name="Lin S.S."/>
            <person name="Lindquist E."/>
            <person name="Lipzen A.M."/>
            <person name="Lu C.W."/>
            <person name="De Luna E."/>
            <person name="Martienssen R.A."/>
            <person name="Minamino N."/>
            <person name="Mizutani M."/>
            <person name="Mizutani M."/>
            <person name="Mochizuki N."/>
            <person name="Monte I."/>
            <person name="Mosher R."/>
            <person name="Nagasaki H."/>
            <person name="Nakagami H."/>
            <person name="Naramoto S."/>
            <person name="Nishitani K."/>
            <person name="Ohtani M."/>
            <person name="Okamoto T."/>
            <person name="Okumura M."/>
            <person name="Phillips J."/>
            <person name="Pollak B."/>
            <person name="Reinders A."/>
            <person name="Rovekamp M."/>
            <person name="Sano R."/>
            <person name="Sawa S."/>
            <person name="Schmid M.W."/>
            <person name="Shirakawa M."/>
            <person name="Solano R."/>
            <person name="Spunde A."/>
            <person name="Suetsugu N."/>
            <person name="Sugano S."/>
            <person name="Sugiyama A."/>
            <person name="Sun R."/>
            <person name="Suzuki Y."/>
            <person name="Takenaka M."/>
            <person name="Takezawa D."/>
            <person name="Tomogane H."/>
            <person name="Tsuzuki M."/>
            <person name="Ueda T."/>
            <person name="Umeda M."/>
            <person name="Ward J.M."/>
            <person name="Watanabe Y."/>
            <person name="Yazaki K."/>
            <person name="Yokoyama R."/>
            <person name="Yoshitake Y."/>
            <person name="Yotsui I."/>
            <person name="Zachgo S."/>
            <person name="Schmutz J."/>
        </authorList>
    </citation>
    <scope>NUCLEOTIDE SEQUENCE [LARGE SCALE GENOMIC DNA]</scope>
    <source>
        <strain evidence="4">Tak-1</strain>
    </source>
</reference>
<dbReference type="PANTHER" id="PTHR46034:SF7">
    <property type="entry name" value="INFLUENZA VIRUS NS1A-BINDING PROTEIN"/>
    <property type="match status" value="1"/>
</dbReference>
<feature type="compositionally biased region" description="Basic and acidic residues" evidence="1">
    <location>
        <begin position="282"/>
        <end position="294"/>
    </location>
</feature>
<reference evidence="3" key="2">
    <citation type="submission" date="2017-12" db="EMBL/GenBank/DDBJ databases">
        <title>WGS assembly of Marchantia polymorpha.</title>
        <authorList>
            <person name="Bowman J.L."/>
            <person name="Kohchi T."/>
            <person name="Yamato K.T."/>
            <person name="Jenkins J."/>
            <person name="Shu S."/>
            <person name="Ishizaki K."/>
            <person name="Yamaoka S."/>
            <person name="Nishihama R."/>
            <person name="Nakamura Y."/>
            <person name="Berger F."/>
            <person name="Adam C."/>
            <person name="Aki S.S."/>
            <person name="Althoff F."/>
            <person name="Araki T."/>
            <person name="Arteaga-Vazquez M.A."/>
            <person name="Balasubrmanian S."/>
            <person name="Bauer D."/>
            <person name="Boehm C.R."/>
            <person name="Briginshaw L."/>
            <person name="Caballero-Perez J."/>
            <person name="Catarino B."/>
            <person name="Chen F."/>
            <person name="Chiyoda S."/>
            <person name="Chovatia M."/>
            <person name="Davies K.M."/>
            <person name="Delmans M."/>
            <person name="Demura T."/>
            <person name="Dierschke T."/>
            <person name="Dolan L."/>
            <person name="Dorantes-Acosta A.E."/>
            <person name="Eklund D.M."/>
            <person name="Florent S.N."/>
            <person name="Flores-Sandoval E."/>
            <person name="Fujiyama A."/>
            <person name="Fukuzawa H."/>
            <person name="Galik B."/>
            <person name="Grimanelli D."/>
            <person name="Grimwood J."/>
            <person name="Grossniklaus U."/>
            <person name="Hamada T."/>
            <person name="Haseloff J."/>
            <person name="Hetherington A.J."/>
            <person name="Higo A."/>
            <person name="Hirakawa Y."/>
            <person name="Hundley H.N."/>
            <person name="Ikeda Y."/>
            <person name="Inoue K."/>
            <person name="Inoue S."/>
            <person name="Ishida S."/>
            <person name="Jia Q."/>
            <person name="Kakita M."/>
            <person name="Kanazawa T."/>
            <person name="Kawai Y."/>
            <person name="Kawashima T."/>
            <person name="Kennedy M."/>
            <person name="Kinose K."/>
            <person name="Kinoshita T."/>
            <person name="Kohara Y."/>
            <person name="Koide E."/>
            <person name="Komatsu K."/>
            <person name="Kopischke S."/>
            <person name="Kubo M."/>
            <person name="Kyozuka J."/>
            <person name="Lagercrantz U."/>
            <person name="Lin S.S."/>
            <person name="Lindquist E."/>
            <person name="Lipzen A.M."/>
            <person name="Lu C."/>
            <person name="Luna E.D."/>
            <person name="Martienssen R.A."/>
            <person name="Minamino N."/>
            <person name="Mizutani M."/>
            <person name="Mizutani M."/>
            <person name="Mochizuki N."/>
            <person name="Monte I."/>
            <person name="Mosher R."/>
            <person name="Nagasaki H."/>
            <person name="Nakagami H."/>
            <person name="Naramoto S."/>
            <person name="Nishitani K."/>
            <person name="Ohtani M."/>
            <person name="Okamoto T."/>
            <person name="Okumura M."/>
            <person name="Phillips J."/>
            <person name="Pollak B."/>
            <person name="Reinders A."/>
            <person name="Roevekamp M."/>
            <person name="Sano R."/>
            <person name="Sawa S."/>
            <person name="Schmid M.W."/>
            <person name="Shirakawa M."/>
            <person name="Solano R."/>
            <person name="Spunde A."/>
            <person name="Suetsugu N."/>
            <person name="Sugano S."/>
            <person name="Sugiyama A."/>
            <person name="Sun R."/>
            <person name="Suzuki Y."/>
            <person name="Takenaka M."/>
            <person name="Takezawa D."/>
            <person name="Tomogane H."/>
            <person name="Tsuzuki M."/>
            <person name="Ueda T."/>
            <person name="Umeda M."/>
            <person name="Ward J.M."/>
            <person name="Watanabe Y."/>
            <person name="Yazaki K."/>
            <person name="Yokoyama R."/>
            <person name="Yoshitake Y."/>
            <person name="Yotsui I."/>
            <person name="Zachgo S."/>
            <person name="Schmutz J."/>
        </authorList>
    </citation>
    <scope>NUCLEOTIDE SEQUENCE [LARGE SCALE GENOMIC DNA]</scope>
    <source>
        <strain evidence="3">Tak-1</strain>
    </source>
</reference>
<evidence type="ECO:0000313" key="4">
    <source>
        <dbReference type="Proteomes" id="UP000244005"/>
    </source>
</evidence>
<proteinExistence type="predicted"/>
<dbReference type="Pfam" id="PF01344">
    <property type="entry name" value="Kelch_1"/>
    <property type="match status" value="4"/>
</dbReference>
<gene>
    <name evidence="3" type="ORF">MARPO_0001s0528</name>
</gene>
<organism evidence="3 4">
    <name type="scientific">Marchantia polymorpha</name>
    <name type="common">Common liverwort</name>
    <name type="synonym">Marchantia aquatica</name>
    <dbReference type="NCBI Taxonomy" id="3197"/>
    <lineage>
        <taxon>Eukaryota</taxon>
        <taxon>Viridiplantae</taxon>
        <taxon>Streptophyta</taxon>
        <taxon>Embryophyta</taxon>
        <taxon>Marchantiophyta</taxon>
        <taxon>Marchantiopsida</taxon>
        <taxon>Marchantiidae</taxon>
        <taxon>Marchantiales</taxon>
        <taxon>Marchantiaceae</taxon>
        <taxon>Marchantia</taxon>
    </lineage>
</organism>
<dbReference type="Gene3D" id="2.120.10.80">
    <property type="entry name" value="Kelch-type beta propeller"/>
    <property type="match status" value="2"/>
</dbReference>
<dbReference type="SMART" id="SM00767">
    <property type="entry name" value="DCD"/>
    <property type="match status" value="1"/>
</dbReference>
<dbReference type="InterPro" id="IPR006652">
    <property type="entry name" value="Kelch_1"/>
</dbReference>
<dbReference type="InterPro" id="IPR013989">
    <property type="entry name" value="Dev_and_cell_death_domain"/>
</dbReference>